<accession>A0A3A1YDX1</accession>
<proteinExistence type="predicted"/>
<comment type="caution">
    <text evidence="1">The sequence shown here is derived from an EMBL/GenBank/DDBJ whole genome shotgun (WGS) entry which is preliminary data.</text>
</comment>
<dbReference type="RefSeq" id="WP_119524403.1">
    <property type="nucleotide sequence ID" value="NZ_NRHC01000011.1"/>
</dbReference>
<gene>
    <name evidence="1" type="ORF">CKF54_00880</name>
</gene>
<keyword evidence="2" id="KW-1185">Reference proteome</keyword>
<reference evidence="1 2" key="1">
    <citation type="submission" date="2017-08" db="EMBL/GenBank/DDBJ databases">
        <title>Reclassification of Bisgaard taxon 37 and 44.</title>
        <authorList>
            <person name="Christensen H."/>
        </authorList>
    </citation>
    <scope>NUCLEOTIDE SEQUENCE [LARGE SCALE GENOMIC DNA]</scope>
    <source>
        <strain evidence="1 2">B96_3</strain>
    </source>
</reference>
<evidence type="ECO:0000313" key="1">
    <source>
        <dbReference type="EMBL" id="RIY34327.1"/>
    </source>
</evidence>
<organism evidence="1 2">
    <name type="scientific">Psittacicella hinzii</name>
    <dbReference type="NCBI Taxonomy" id="2028575"/>
    <lineage>
        <taxon>Bacteria</taxon>
        <taxon>Pseudomonadati</taxon>
        <taxon>Pseudomonadota</taxon>
        <taxon>Gammaproteobacteria</taxon>
        <taxon>Pasteurellales</taxon>
        <taxon>Psittacicellaceae</taxon>
        <taxon>Psittacicella</taxon>
    </lineage>
</organism>
<dbReference type="EMBL" id="NRHC01000011">
    <property type="protein sequence ID" value="RIY34327.1"/>
    <property type="molecule type" value="Genomic_DNA"/>
</dbReference>
<name>A0A3A1YDX1_9GAMM</name>
<protein>
    <submittedName>
        <fullName evidence="1">Uncharacterized protein</fullName>
    </submittedName>
</protein>
<dbReference type="AlphaFoldDB" id="A0A3A1YDX1"/>
<evidence type="ECO:0000313" key="2">
    <source>
        <dbReference type="Proteomes" id="UP000265691"/>
    </source>
</evidence>
<dbReference type="Proteomes" id="UP000265691">
    <property type="component" value="Unassembled WGS sequence"/>
</dbReference>
<sequence>MIIFEVANKAMSQLIRDYSNKYNVQVSTDVNRYEPVNRVPLTLYYKISGAVVEELTLGNPISNNCQFVTIFRLSKAKGDSKSINMYMEALFRMLRAPKTVSLENLALDTVEDVDLEIYKKYKYRLVIAGRTKFNIDNDKNIEHITVQCEFKLLPVNY</sequence>